<dbReference type="RefSeq" id="WP_036080066.1">
    <property type="nucleotide sequence ID" value="NZ_JPGK01000001.1"/>
</dbReference>
<accession>A0A094WBX6</accession>
<sequence>MTGKGLFQMFVHPAFSRGPGKMLLGILLLCIPIFVSFSDFSPSFSAWHRPEASRDISSAIQNPLTEVARQADLPGCLHDSVPGAGHDFSWECAHGKPSAFSAPAPPPVLPSEGGLFALPNFSWVPRTDQDFSPGDEPSLASPPPRSFPA</sequence>
<name>A0A094WBX6_9BACT</name>
<evidence type="ECO:0000313" key="3">
    <source>
        <dbReference type="Proteomes" id="UP000029452"/>
    </source>
</evidence>
<feature type="region of interest" description="Disordered" evidence="1">
    <location>
        <begin position="126"/>
        <end position="149"/>
    </location>
</feature>
<gene>
    <name evidence="2" type="ORF">LptCag_2467</name>
</gene>
<dbReference type="AlphaFoldDB" id="A0A094WBX6"/>
<dbReference type="PATRIC" id="fig|178606.4.peg.249"/>
<feature type="compositionally biased region" description="Pro residues" evidence="1">
    <location>
        <begin position="140"/>
        <end position="149"/>
    </location>
</feature>
<organism evidence="2 3">
    <name type="scientific">Leptospirillum ferriphilum</name>
    <dbReference type="NCBI Taxonomy" id="178606"/>
    <lineage>
        <taxon>Bacteria</taxon>
        <taxon>Pseudomonadati</taxon>
        <taxon>Nitrospirota</taxon>
        <taxon>Nitrospiria</taxon>
        <taxon>Nitrospirales</taxon>
        <taxon>Nitrospiraceae</taxon>
        <taxon>Leptospirillum</taxon>
    </lineage>
</organism>
<dbReference type="Proteomes" id="UP000029452">
    <property type="component" value="Unassembled WGS sequence"/>
</dbReference>
<evidence type="ECO:0000256" key="1">
    <source>
        <dbReference type="SAM" id="MobiDB-lite"/>
    </source>
</evidence>
<evidence type="ECO:0000313" key="2">
    <source>
        <dbReference type="EMBL" id="KGA95033.1"/>
    </source>
</evidence>
<comment type="caution">
    <text evidence="2">The sequence shown here is derived from an EMBL/GenBank/DDBJ whole genome shotgun (WGS) entry which is preliminary data.</text>
</comment>
<protein>
    <submittedName>
        <fullName evidence="2">Uncharacterized protein</fullName>
    </submittedName>
</protein>
<dbReference type="EMBL" id="JPGK01000001">
    <property type="protein sequence ID" value="KGA95033.1"/>
    <property type="molecule type" value="Genomic_DNA"/>
</dbReference>
<proteinExistence type="predicted"/>
<reference evidence="2 3" key="1">
    <citation type="submission" date="2014-06" db="EMBL/GenBank/DDBJ databases">
        <title>Draft genome sequence of iron oxidizing acidophile Leptospirillum ferriphilum DSM14647.</title>
        <authorList>
            <person name="Cardenas J.P."/>
            <person name="Lazcano M."/>
            <person name="Ossandon F.J."/>
            <person name="Corbett M."/>
            <person name="Holmes D.S."/>
            <person name="Watkin E."/>
        </authorList>
    </citation>
    <scope>NUCLEOTIDE SEQUENCE [LARGE SCALE GENOMIC DNA]</scope>
    <source>
        <strain evidence="2 3">DSM 14647</strain>
    </source>
</reference>